<sequence>MISKKVFFFITICMGLMSHYSIAEQLNKPKICSDKFQPWCSDKELKKNISNITSPIEKIIKIKGVRYQLNGSDQVEFGFIAQDLQRIYPEIVRESSDIDYLRVDYRSMIAILLEAIKEQEKRILTLESLIEKDLITNE</sequence>
<proteinExistence type="predicted"/>
<name>A0A427TQJ6_9VIBR</name>
<feature type="domain" description="Peptidase S74" evidence="2">
    <location>
        <begin position="41"/>
        <end position="130"/>
    </location>
</feature>
<keyword evidence="4" id="KW-1185">Reference proteome</keyword>
<dbReference type="RefSeq" id="WP_125323505.1">
    <property type="nucleotide sequence ID" value="NZ_AP024890.1"/>
</dbReference>
<dbReference type="PROSITE" id="PS51688">
    <property type="entry name" value="ICA"/>
    <property type="match status" value="1"/>
</dbReference>
<dbReference type="EMBL" id="RSFA01000248">
    <property type="protein sequence ID" value="RSD26593.1"/>
    <property type="molecule type" value="Genomic_DNA"/>
</dbReference>
<evidence type="ECO:0000313" key="3">
    <source>
        <dbReference type="EMBL" id="RSD26593.1"/>
    </source>
</evidence>
<dbReference type="InterPro" id="IPR030392">
    <property type="entry name" value="S74_ICA"/>
</dbReference>
<accession>A0A427TQJ6</accession>
<comment type="caution">
    <text evidence="3">The sequence shown here is derived from an EMBL/GenBank/DDBJ whole genome shotgun (WGS) entry which is preliminary data.</text>
</comment>
<dbReference type="Pfam" id="PF13884">
    <property type="entry name" value="Peptidase_S74"/>
    <property type="match status" value="1"/>
</dbReference>
<dbReference type="AlphaFoldDB" id="A0A427TQJ6"/>
<reference evidence="3 4" key="1">
    <citation type="submission" date="2018-12" db="EMBL/GenBank/DDBJ databases">
        <title>Genomic taxonomy of the Vibrionaceae family.</title>
        <authorList>
            <person name="Gomez-Gil B."/>
            <person name="Enciso-Ibarra K."/>
        </authorList>
    </citation>
    <scope>NUCLEOTIDE SEQUENCE [LARGE SCALE GENOMIC DNA]</scope>
    <source>
        <strain evidence="3 4">CAIM 594</strain>
    </source>
</reference>
<dbReference type="OrthoDB" id="5864065at2"/>
<gene>
    <name evidence="3" type="ORF">EJA03_20155</name>
</gene>
<feature type="signal peptide" evidence="1">
    <location>
        <begin position="1"/>
        <end position="23"/>
    </location>
</feature>
<evidence type="ECO:0000313" key="4">
    <source>
        <dbReference type="Proteomes" id="UP000269041"/>
    </source>
</evidence>
<feature type="chain" id="PRO_5019442885" evidence="1">
    <location>
        <begin position="24"/>
        <end position="138"/>
    </location>
</feature>
<evidence type="ECO:0000256" key="1">
    <source>
        <dbReference type="SAM" id="SignalP"/>
    </source>
</evidence>
<evidence type="ECO:0000259" key="2">
    <source>
        <dbReference type="PROSITE" id="PS51688"/>
    </source>
</evidence>
<protein>
    <submittedName>
        <fullName evidence="3">Tail fiber domain-containing protein</fullName>
    </submittedName>
</protein>
<keyword evidence="1" id="KW-0732">Signal</keyword>
<dbReference type="Proteomes" id="UP000269041">
    <property type="component" value="Unassembled WGS sequence"/>
</dbReference>
<organism evidence="3 4">
    <name type="scientific">Vibrio pectenicida</name>
    <dbReference type="NCBI Taxonomy" id="62763"/>
    <lineage>
        <taxon>Bacteria</taxon>
        <taxon>Pseudomonadati</taxon>
        <taxon>Pseudomonadota</taxon>
        <taxon>Gammaproteobacteria</taxon>
        <taxon>Vibrionales</taxon>
        <taxon>Vibrionaceae</taxon>
        <taxon>Vibrio</taxon>
    </lineage>
</organism>